<keyword evidence="2" id="KW-1185">Reference proteome</keyword>
<name>A0A9D4QYE4_DREPO</name>
<comment type="caution">
    <text evidence="1">The sequence shown here is derived from an EMBL/GenBank/DDBJ whole genome shotgun (WGS) entry which is preliminary data.</text>
</comment>
<protein>
    <submittedName>
        <fullName evidence="1">Uncharacterized protein</fullName>
    </submittedName>
</protein>
<accession>A0A9D4QYE4</accession>
<proteinExistence type="predicted"/>
<dbReference type="Proteomes" id="UP000828390">
    <property type="component" value="Unassembled WGS sequence"/>
</dbReference>
<dbReference type="AlphaFoldDB" id="A0A9D4QYE4"/>
<reference evidence="1" key="1">
    <citation type="journal article" date="2019" name="bioRxiv">
        <title>The Genome of the Zebra Mussel, Dreissena polymorpha: A Resource for Invasive Species Research.</title>
        <authorList>
            <person name="McCartney M.A."/>
            <person name="Auch B."/>
            <person name="Kono T."/>
            <person name="Mallez S."/>
            <person name="Zhang Y."/>
            <person name="Obille A."/>
            <person name="Becker A."/>
            <person name="Abrahante J.E."/>
            <person name="Garbe J."/>
            <person name="Badalamenti J.P."/>
            <person name="Herman A."/>
            <person name="Mangelson H."/>
            <person name="Liachko I."/>
            <person name="Sullivan S."/>
            <person name="Sone E.D."/>
            <person name="Koren S."/>
            <person name="Silverstein K.A.T."/>
            <person name="Beckman K.B."/>
            <person name="Gohl D.M."/>
        </authorList>
    </citation>
    <scope>NUCLEOTIDE SEQUENCE</scope>
    <source>
        <strain evidence="1">Duluth1</strain>
        <tissue evidence="1">Whole animal</tissue>
    </source>
</reference>
<evidence type="ECO:0000313" key="2">
    <source>
        <dbReference type="Proteomes" id="UP000828390"/>
    </source>
</evidence>
<organism evidence="1 2">
    <name type="scientific">Dreissena polymorpha</name>
    <name type="common">Zebra mussel</name>
    <name type="synonym">Mytilus polymorpha</name>
    <dbReference type="NCBI Taxonomy" id="45954"/>
    <lineage>
        <taxon>Eukaryota</taxon>
        <taxon>Metazoa</taxon>
        <taxon>Spiralia</taxon>
        <taxon>Lophotrochozoa</taxon>
        <taxon>Mollusca</taxon>
        <taxon>Bivalvia</taxon>
        <taxon>Autobranchia</taxon>
        <taxon>Heteroconchia</taxon>
        <taxon>Euheterodonta</taxon>
        <taxon>Imparidentia</taxon>
        <taxon>Neoheterodontei</taxon>
        <taxon>Myida</taxon>
        <taxon>Dreissenoidea</taxon>
        <taxon>Dreissenidae</taxon>
        <taxon>Dreissena</taxon>
    </lineage>
</organism>
<evidence type="ECO:0000313" key="1">
    <source>
        <dbReference type="EMBL" id="KAH3847322.1"/>
    </source>
</evidence>
<sequence>MRGTLRRREKWAMSTTERFSGSRKTRFFVTEVNLIPCTNDSDTEDPFEDQEATIREAKGLPS</sequence>
<reference evidence="1" key="2">
    <citation type="submission" date="2020-11" db="EMBL/GenBank/DDBJ databases">
        <authorList>
            <person name="McCartney M.A."/>
            <person name="Auch B."/>
            <person name="Kono T."/>
            <person name="Mallez S."/>
            <person name="Becker A."/>
            <person name="Gohl D.M."/>
            <person name="Silverstein K.A.T."/>
            <person name="Koren S."/>
            <person name="Bechman K.B."/>
            <person name="Herman A."/>
            <person name="Abrahante J.E."/>
            <person name="Garbe J."/>
        </authorList>
    </citation>
    <scope>NUCLEOTIDE SEQUENCE</scope>
    <source>
        <strain evidence="1">Duluth1</strain>
        <tissue evidence="1">Whole animal</tissue>
    </source>
</reference>
<dbReference type="EMBL" id="JAIWYP010000003">
    <property type="protein sequence ID" value="KAH3847322.1"/>
    <property type="molecule type" value="Genomic_DNA"/>
</dbReference>
<gene>
    <name evidence="1" type="ORF">DPMN_089642</name>
</gene>